<evidence type="ECO:0008006" key="4">
    <source>
        <dbReference type="Google" id="ProtNLM"/>
    </source>
</evidence>
<dbReference type="Pfam" id="PF12048">
    <property type="entry name" value="DUF3530"/>
    <property type="match status" value="1"/>
</dbReference>
<dbReference type="EMBL" id="CP029347">
    <property type="protein sequence ID" value="AWL11049.1"/>
    <property type="molecule type" value="Genomic_DNA"/>
</dbReference>
<dbReference type="AlphaFoldDB" id="A0A2S2E0C2"/>
<sequence>MVLIPAVPVRQTLFFALLLISPLLWAQELDPQRLLNEDLKRQLPAHRYQMLTLDENAEFPVLVNTHSSPSSRGVAVLVNDISEAPLEQSALAPLVPYLNGLGWDTLLLSPPQTELFAVGERNDTDTQSTSSSPTSKEPEANPIRPYQTTSPMTEQAIEQHKTVFANYMQAVQQERQSYRGYHLVIAKGTSAAWIIEMYNQAQLPPADGIVILGPYLPDSEMNRRVPDLISRNRLPLLDIYTRWDNHWASMSVHQRRQAARKAFQPDYRQRQLVGQSLSDEQYAYMSKEIYGWLSSMGW</sequence>
<reference evidence="2 3" key="1">
    <citation type="submission" date="2018-05" db="EMBL/GenBank/DDBJ databases">
        <title>Salinimonas sp. HMF8227 Genome sequencing and assembly.</title>
        <authorList>
            <person name="Kang H."/>
            <person name="Kang J."/>
            <person name="Cha I."/>
            <person name="Kim H."/>
            <person name="Joh K."/>
        </authorList>
    </citation>
    <scope>NUCLEOTIDE SEQUENCE [LARGE SCALE GENOMIC DNA]</scope>
    <source>
        <strain evidence="2 3">HMF8227</strain>
    </source>
</reference>
<name>A0A2S2E0C2_9ALTE</name>
<evidence type="ECO:0000313" key="3">
    <source>
        <dbReference type="Proteomes" id="UP000245728"/>
    </source>
</evidence>
<dbReference type="InterPro" id="IPR022529">
    <property type="entry name" value="DUF3530"/>
</dbReference>
<gene>
    <name evidence="2" type="ORF">HMF8227_00553</name>
</gene>
<proteinExistence type="predicted"/>
<protein>
    <recommendedName>
        <fullName evidence="4">DUF3530 family protein</fullName>
    </recommendedName>
</protein>
<feature type="region of interest" description="Disordered" evidence="1">
    <location>
        <begin position="117"/>
        <end position="147"/>
    </location>
</feature>
<keyword evidence="3" id="KW-1185">Reference proteome</keyword>
<dbReference type="RefSeq" id="WP_162558465.1">
    <property type="nucleotide sequence ID" value="NZ_CP029347.1"/>
</dbReference>
<dbReference type="KEGG" id="salh:HMF8227_00553"/>
<evidence type="ECO:0000256" key="1">
    <source>
        <dbReference type="SAM" id="MobiDB-lite"/>
    </source>
</evidence>
<feature type="compositionally biased region" description="Low complexity" evidence="1">
    <location>
        <begin position="125"/>
        <end position="135"/>
    </location>
</feature>
<organism evidence="2 3">
    <name type="scientific">Saliniradius amylolyticus</name>
    <dbReference type="NCBI Taxonomy" id="2183582"/>
    <lineage>
        <taxon>Bacteria</taxon>
        <taxon>Pseudomonadati</taxon>
        <taxon>Pseudomonadota</taxon>
        <taxon>Gammaproteobacteria</taxon>
        <taxon>Alteromonadales</taxon>
        <taxon>Alteromonadaceae</taxon>
        <taxon>Saliniradius</taxon>
    </lineage>
</organism>
<dbReference type="Proteomes" id="UP000245728">
    <property type="component" value="Chromosome"/>
</dbReference>
<evidence type="ECO:0000313" key="2">
    <source>
        <dbReference type="EMBL" id="AWL11049.1"/>
    </source>
</evidence>
<accession>A0A2S2E0C2</accession>